<dbReference type="SMART" id="SM00388">
    <property type="entry name" value="HisKA"/>
    <property type="match status" value="1"/>
</dbReference>
<protein>
    <recommendedName>
        <fullName evidence="2">histidine kinase</fullName>
        <ecNumber evidence="2">2.7.13.3</ecNumber>
    </recommendedName>
</protein>
<dbReference type="Gene3D" id="3.40.50.2300">
    <property type="match status" value="1"/>
</dbReference>
<dbReference type="SMART" id="SM00387">
    <property type="entry name" value="HATPase_c"/>
    <property type="match status" value="1"/>
</dbReference>
<dbReference type="Pfam" id="PF02518">
    <property type="entry name" value="HATPase_c"/>
    <property type="match status" value="1"/>
</dbReference>
<dbReference type="Gene3D" id="1.10.287.130">
    <property type="match status" value="1"/>
</dbReference>
<keyword evidence="5 12" id="KW-0418">Kinase</keyword>
<evidence type="ECO:0000256" key="4">
    <source>
        <dbReference type="ARBA" id="ARBA00022679"/>
    </source>
</evidence>
<feature type="domain" description="PAS" evidence="10">
    <location>
        <begin position="549"/>
        <end position="619"/>
    </location>
</feature>
<dbReference type="InterPro" id="IPR013767">
    <property type="entry name" value="PAS_fold"/>
</dbReference>
<gene>
    <name evidence="12" type="primary">luxQ_7</name>
    <name evidence="12" type="ORF">Thiowin_03539</name>
</gene>
<dbReference type="InterPro" id="IPR003594">
    <property type="entry name" value="HATPase_dom"/>
</dbReference>
<dbReference type="Pfam" id="PF00512">
    <property type="entry name" value="HisKA"/>
    <property type="match status" value="1"/>
</dbReference>
<feature type="domain" description="PAC" evidence="11">
    <location>
        <begin position="244"/>
        <end position="295"/>
    </location>
</feature>
<dbReference type="PROSITE" id="PS50113">
    <property type="entry name" value="PAC"/>
    <property type="match status" value="5"/>
</dbReference>
<dbReference type="SUPFAM" id="SSF55785">
    <property type="entry name" value="PYP-like sensor domain (PAS domain)"/>
    <property type="match status" value="6"/>
</dbReference>
<feature type="domain" description="PAS" evidence="10">
    <location>
        <begin position="421"/>
        <end position="492"/>
    </location>
</feature>
<dbReference type="InterPro" id="IPR001610">
    <property type="entry name" value="PAC"/>
</dbReference>
<dbReference type="InterPro" id="IPR011006">
    <property type="entry name" value="CheY-like_superfamily"/>
</dbReference>
<dbReference type="SMART" id="SM00086">
    <property type="entry name" value="PAC"/>
    <property type="match status" value="6"/>
</dbReference>
<dbReference type="PROSITE" id="PS50110">
    <property type="entry name" value="RESPONSE_REGULATORY"/>
    <property type="match status" value="1"/>
</dbReference>
<dbReference type="RefSeq" id="WP_328984230.1">
    <property type="nucleotide sequence ID" value="NZ_CP121472.1"/>
</dbReference>
<feature type="domain" description="PAC" evidence="11">
    <location>
        <begin position="749"/>
        <end position="802"/>
    </location>
</feature>
<dbReference type="CDD" id="cd16922">
    <property type="entry name" value="HATPase_EvgS-ArcB-TorS-like"/>
    <property type="match status" value="1"/>
</dbReference>
<feature type="region of interest" description="Disordered" evidence="7">
    <location>
        <begin position="1195"/>
        <end position="1219"/>
    </location>
</feature>
<evidence type="ECO:0000256" key="3">
    <source>
        <dbReference type="ARBA" id="ARBA00022553"/>
    </source>
</evidence>
<feature type="modified residue" description="4-aspartylphosphate" evidence="6">
    <location>
        <position position="1121"/>
    </location>
</feature>
<keyword evidence="4 12" id="KW-0808">Transferase</keyword>
<dbReference type="PANTHER" id="PTHR43047">
    <property type="entry name" value="TWO-COMPONENT HISTIDINE PROTEIN KINASE"/>
    <property type="match status" value="1"/>
</dbReference>
<dbReference type="Pfam" id="PF00072">
    <property type="entry name" value="Response_reg"/>
    <property type="match status" value="1"/>
</dbReference>
<dbReference type="EMBL" id="CP121472">
    <property type="protein sequence ID" value="WPL18466.1"/>
    <property type="molecule type" value="Genomic_DNA"/>
</dbReference>
<evidence type="ECO:0000313" key="13">
    <source>
        <dbReference type="Proteomes" id="UP001432180"/>
    </source>
</evidence>
<dbReference type="CDD" id="cd17546">
    <property type="entry name" value="REC_hyHK_CKI1_RcsC-like"/>
    <property type="match status" value="1"/>
</dbReference>
<dbReference type="Pfam" id="PF08448">
    <property type="entry name" value="PAS_4"/>
    <property type="match status" value="1"/>
</dbReference>
<evidence type="ECO:0000259" key="8">
    <source>
        <dbReference type="PROSITE" id="PS50109"/>
    </source>
</evidence>
<dbReference type="InterPro" id="IPR005467">
    <property type="entry name" value="His_kinase_dom"/>
</dbReference>
<dbReference type="Gene3D" id="2.10.70.100">
    <property type="match status" value="2"/>
</dbReference>
<dbReference type="SUPFAM" id="SSF52172">
    <property type="entry name" value="CheY-like"/>
    <property type="match status" value="1"/>
</dbReference>
<dbReference type="GO" id="GO:0004673">
    <property type="term" value="F:protein histidine kinase activity"/>
    <property type="evidence" value="ECO:0007669"/>
    <property type="project" value="UniProtKB-EC"/>
</dbReference>
<keyword evidence="13" id="KW-1185">Reference proteome</keyword>
<dbReference type="CDD" id="cd00082">
    <property type="entry name" value="HisKA"/>
    <property type="match status" value="1"/>
</dbReference>
<dbReference type="InterPro" id="IPR000014">
    <property type="entry name" value="PAS"/>
</dbReference>
<feature type="domain" description="Histidine kinase" evidence="8">
    <location>
        <begin position="820"/>
        <end position="1046"/>
    </location>
</feature>
<accession>A0ABZ0SEC9</accession>
<dbReference type="PRINTS" id="PR00344">
    <property type="entry name" value="BCTRLSENSOR"/>
</dbReference>
<dbReference type="EC" id="2.7.13.3" evidence="2"/>
<evidence type="ECO:0000259" key="10">
    <source>
        <dbReference type="PROSITE" id="PS50112"/>
    </source>
</evidence>
<evidence type="ECO:0000313" key="12">
    <source>
        <dbReference type="EMBL" id="WPL18466.1"/>
    </source>
</evidence>
<reference evidence="12 13" key="1">
    <citation type="journal article" date="2023" name="Microorganisms">
        <title>Thiorhodovibrio frisius and Trv. litoralis spp. nov., Two Novel Members from a Clade of Fastidious Purple Sulfur Bacteria That Exhibit Unique Red-Shifted Light-Harvesting Capabilities.</title>
        <authorList>
            <person name="Methner A."/>
            <person name="Kuzyk S.B."/>
            <person name="Petersen J."/>
            <person name="Bauer S."/>
            <person name="Brinkmann H."/>
            <person name="Sichau K."/>
            <person name="Wanner G."/>
            <person name="Wolf J."/>
            <person name="Neumann-Schaal M."/>
            <person name="Henke P."/>
            <person name="Tank M."/>
            <person name="Sproer C."/>
            <person name="Bunk B."/>
            <person name="Overmann J."/>
        </authorList>
    </citation>
    <scope>NUCLEOTIDE SEQUENCE [LARGE SCALE GENOMIC DNA]</scope>
    <source>
        <strain evidence="12 13">DSM 6702</strain>
    </source>
</reference>
<dbReference type="SMART" id="SM00091">
    <property type="entry name" value="PAS"/>
    <property type="match status" value="4"/>
</dbReference>
<evidence type="ECO:0000259" key="11">
    <source>
        <dbReference type="PROSITE" id="PS50113"/>
    </source>
</evidence>
<evidence type="ECO:0000256" key="5">
    <source>
        <dbReference type="ARBA" id="ARBA00022777"/>
    </source>
</evidence>
<dbReference type="SUPFAM" id="SSF55874">
    <property type="entry name" value="ATPase domain of HSP90 chaperone/DNA topoisomerase II/histidine kinase"/>
    <property type="match status" value="1"/>
</dbReference>
<feature type="domain" description="PAC" evidence="11">
    <location>
        <begin position="372"/>
        <end position="424"/>
    </location>
</feature>
<dbReference type="PROSITE" id="PS50112">
    <property type="entry name" value="PAS"/>
    <property type="match status" value="2"/>
</dbReference>
<dbReference type="InterPro" id="IPR003661">
    <property type="entry name" value="HisK_dim/P_dom"/>
</dbReference>
<feature type="domain" description="PAC" evidence="11">
    <location>
        <begin position="117"/>
        <end position="169"/>
    </location>
</feature>
<feature type="domain" description="Response regulatory" evidence="9">
    <location>
        <begin position="1072"/>
        <end position="1191"/>
    </location>
</feature>
<dbReference type="Pfam" id="PF08447">
    <property type="entry name" value="PAS_3"/>
    <property type="match status" value="3"/>
</dbReference>
<dbReference type="Gene3D" id="3.30.565.10">
    <property type="entry name" value="Histidine kinase-like ATPase, C-terminal domain"/>
    <property type="match status" value="1"/>
</dbReference>
<comment type="catalytic activity">
    <reaction evidence="1">
        <text>ATP + protein L-histidine = ADP + protein N-phospho-L-histidine.</text>
        <dbReference type="EC" id="2.7.13.3"/>
    </reaction>
</comment>
<dbReference type="SMART" id="SM00448">
    <property type="entry name" value="REC"/>
    <property type="match status" value="1"/>
</dbReference>
<evidence type="ECO:0000256" key="7">
    <source>
        <dbReference type="SAM" id="MobiDB-lite"/>
    </source>
</evidence>
<dbReference type="Pfam" id="PF00989">
    <property type="entry name" value="PAS"/>
    <property type="match status" value="1"/>
</dbReference>
<dbReference type="PROSITE" id="PS50109">
    <property type="entry name" value="HIS_KIN"/>
    <property type="match status" value="1"/>
</dbReference>
<dbReference type="InterPro" id="IPR013655">
    <property type="entry name" value="PAS_fold_3"/>
</dbReference>
<dbReference type="InterPro" id="IPR004358">
    <property type="entry name" value="Sig_transdc_His_kin-like_C"/>
</dbReference>
<dbReference type="InterPro" id="IPR000700">
    <property type="entry name" value="PAS-assoc_C"/>
</dbReference>
<evidence type="ECO:0000256" key="6">
    <source>
        <dbReference type="PROSITE-ProRule" id="PRU00169"/>
    </source>
</evidence>
<sequence length="1219" mass="135996">MSTDQHKTKQELIDELNHLRGRIAELESAGNVDDSSRGEPMPGALRWCNALEQITDDALGVLDVKYVYKHVNTAYERFWGRPKEELIGRSVPELFGEAMFSSQMKARLDRCLAGEVARYSDWFESPSLGRRYMDVVYHPLRDPEGQVIGLVNLARDMTNQALAEEELKQQKNQLQHIGEMAQVGGWELDARTMELTWTEQTFAIHELPVGQAPDVQTGIAFYHPEHQPKITAVVRAALEQAQPYDVQLRLITAKGRHLWTRSIGLPVIQDGEVVKLTGAFQDITEHKQAEIALQQAKEHLEQAIRSANVGLWDWDLTTDNIHFSAEWARQIGCTEEDIGDTLEEWTSRVHPDDKGKPLADLEAMLHTPGKGYEGVFRFRHKNGQYRWILSQATAHRDKTGKPVRIIGSHIDITRQKQLEQERLRLEAIAACSPDFVGISDLDGHALYLNPAGRRLVGLTADSDIANIRITDFLWPEDRASGKECIAELLEKGRFSCEIRFQHFTDDRLIEMHVEAFRVDDPVTGQPLFIGTVSRDVTERNRLTAHLKESERKFRSMVEFAPLGVAIADAKGVLKECNQALTDILGYSKRELIGQCFASFTHPDDAARQWTLIEQLLTNRIRSYSLEKRYIRKDNTLCWVNITSTLFPNQEDGEGLGLTFIEDITERMQAQRRLEKSQFILREAEKLAGVGAWEWDIAAERFLVSENWCLIHGTDNPTPRMQELLPIAHPEDRAAIEQAWAKVLEEGRDYVIEHRIVRQDTGEVRYISAKGQPRLDASGQVARMYGAALDVTEQKRNEDALRQAKEQAEAASQAKSMFLANMSHELRTPLNGVLGMLHILEEAALEPALAEAVGIAISSSRTLLTVIKDILDFSKIEAGKLRLAREAFDLPDLLQSVPAAFAHQAQSKGLALHTDIAPDLPAWVVGDVARLRQVLFNLLGNAIKFTERGEVRLSTRALSPTEQTTDQTQMRLEFTVTDTGIGIPADRLADIFESFSQVEDASTRRFQGTGLGLAIVKRLVDLMGGQVSITSTLGQGTVARFDVAVGTATEPAQASQPAQRPPSTGQAPTRVLQILVVDDEATNVKVLSMMLTKLGHQIEAAANGLQALDKLRRQPFDLVFMDAAMPEMGGIETTQKIRENQHGDLNPSVRIVALTANAMRGDREKYLDAGMDDYLSKPIDAKALRAVLETAMAQGGLPAPPRCETGGHQPGDLPVVAMDE</sequence>
<dbReference type="Gene3D" id="3.30.450.20">
    <property type="entry name" value="PAS domain"/>
    <property type="match status" value="6"/>
</dbReference>
<evidence type="ECO:0000259" key="9">
    <source>
        <dbReference type="PROSITE" id="PS50110"/>
    </source>
</evidence>
<dbReference type="InterPro" id="IPR013656">
    <property type="entry name" value="PAS_4"/>
</dbReference>
<keyword evidence="3 6" id="KW-0597">Phosphoprotein</keyword>
<dbReference type="InterPro" id="IPR036890">
    <property type="entry name" value="HATPase_C_sf"/>
</dbReference>
<dbReference type="InterPro" id="IPR036097">
    <property type="entry name" value="HisK_dim/P_sf"/>
</dbReference>
<name>A0ABZ0SEC9_9GAMM</name>
<dbReference type="Pfam" id="PF13426">
    <property type="entry name" value="PAS_9"/>
    <property type="match status" value="1"/>
</dbReference>
<dbReference type="NCBIfam" id="TIGR00229">
    <property type="entry name" value="sensory_box"/>
    <property type="match status" value="6"/>
</dbReference>
<organism evidence="12 13">
    <name type="scientific">Thiorhodovibrio winogradskyi</name>
    <dbReference type="NCBI Taxonomy" id="77007"/>
    <lineage>
        <taxon>Bacteria</taxon>
        <taxon>Pseudomonadati</taxon>
        <taxon>Pseudomonadota</taxon>
        <taxon>Gammaproteobacteria</taxon>
        <taxon>Chromatiales</taxon>
        <taxon>Chromatiaceae</taxon>
        <taxon>Thiorhodovibrio</taxon>
    </lineage>
</organism>
<dbReference type="Proteomes" id="UP001432180">
    <property type="component" value="Chromosome"/>
</dbReference>
<feature type="domain" description="PAC" evidence="11">
    <location>
        <begin position="623"/>
        <end position="675"/>
    </location>
</feature>
<evidence type="ECO:0000256" key="2">
    <source>
        <dbReference type="ARBA" id="ARBA00012438"/>
    </source>
</evidence>
<evidence type="ECO:0000256" key="1">
    <source>
        <dbReference type="ARBA" id="ARBA00000085"/>
    </source>
</evidence>
<dbReference type="InterPro" id="IPR001789">
    <property type="entry name" value="Sig_transdc_resp-reg_receiver"/>
</dbReference>
<proteinExistence type="predicted"/>
<dbReference type="InterPro" id="IPR035965">
    <property type="entry name" value="PAS-like_dom_sf"/>
</dbReference>
<dbReference type="SUPFAM" id="SSF47384">
    <property type="entry name" value="Homodimeric domain of signal transducing histidine kinase"/>
    <property type="match status" value="1"/>
</dbReference>
<dbReference type="CDD" id="cd00130">
    <property type="entry name" value="PAS"/>
    <property type="match status" value="5"/>
</dbReference>